<dbReference type="AlphaFoldDB" id="A0A7J8TRR7"/>
<dbReference type="EMBL" id="JABFAB010000001">
    <property type="protein sequence ID" value="MBA0640814.1"/>
    <property type="molecule type" value="Genomic_DNA"/>
</dbReference>
<evidence type="ECO:0000256" key="1">
    <source>
        <dbReference type="SAM" id="Phobius"/>
    </source>
</evidence>
<keyword evidence="1" id="KW-1133">Transmembrane helix</keyword>
<keyword evidence="1" id="KW-0812">Transmembrane</keyword>
<evidence type="ECO:0000313" key="3">
    <source>
        <dbReference type="Proteomes" id="UP000593573"/>
    </source>
</evidence>
<dbReference type="PANTHER" id="PTHR36312">
    <property type="entry name" value="THIONIN-LIKE PROTEIN 1"/>
    <property type="match status" value="1"/>
</dbReference>
<proteinExistence type="predicted"/>
<dbReference type="InterPro" id="IPR038975">
    <property type="entry name" value="THNL"/>
</dbReference>
<reference evidence="2 3" key="1">
    <citation type="journal article" date="2019" name="Genome Biol. Evol.">
        <title>Insights into the evolution of the New World diploid cottons (Gossypium, subgenus Houzingenia) based on genome sequencing.</title>
        <authorList>
            <person name="Grover C.E."/>
            <person name="Arick M.A. 2nd"/>
            <person name="Thrash A."/>
            <person name="Conover J.L."/>
            <person name="Sanders W.S."/>
            <person name="Peterson D.G."/>
            <person name="Frelichowski J.E."/>
            <person name="Scheffler J.A."/>
            <person name="Scheffler B.E."/>
            <person name="Wendel J.F."/>
        </authorList>
    </citation>
    <scope>NUCLEOTIDE SEQUENCE [LARGE SCALE GENOMIC DNA]</scope>
    <source>
        <strain evidence="2">57</strain>
        <tissue evidence="2">Leaf</tissue>
    </source>
</reference>
<dbReference type="PANTHER" id="PTHR36312:SF15">
    <property type="entry name" value="THIONIN-LIKE PROTEIN"/>
    <property type="match status" value="1"/>
</dbReference>
<dbReference type="OrthoDB" id="964745at2759"/>
<sequence>MDFILHKNKSETILCVVVMGAKKMMAISLMVLMMMTMLVNEVRAIEKEGIGSCAKECALKCLPQINPPRIIICTALCIIACKLNPPPAIFDCTTGCANSIIKTYNPTDARKIDNIVDSCYETCKNNN</sequence>
<keyword evidence="1" id="KW-0472">Membrane</keyword>
<evidence type="ECO:0000313" key="2">
    <source>
        <dbReference type="EMBL" id="MBA0640814.1"/>
    </source>
</evidence>
<dbReference type="Proteomes" id="UP000593573">
    <property type="component" value="Unassembled WGS sequence"/>
</dbReference>
<comment type="caution">
    <text evidence="2">The sequence shown here is derived from an EMBL/GenBank/DDBJ whole genome shotgun (WGS) entry which is preliminary data.</text>
</comment>
<accession>A0A7J8TRR7</accession>
<feature type="transmembrane region" description="Helical" evidence="1">
    <location>
        <begin position="12"/>
        <end position="39"/>
    </location>
</feature>
<name>A0A7J8TRR7_9ROSI</name>
<gene>
    <name evidence="2" type="ORF">Goklo_023716</name>
</gene>
<protein>
    <submittedName>
        <fullName evidence="2">Uncharacterized protein</fullName>
    </submittedName>
</protein>
<organism evidence="2 3">
    <name type="scientific">Gossypium klotzschianum</name>
    <dbReference type="NCBI Taxonomy" id="34286"/>
    <lineage>
        <taxon>Eukaryota</taxon>
        <taxon>Viridiplantae</taxon>
        <taxon>Streptophyta</taxon>
        <taxon>Embryophyta</taxon>
        <taxon>Tracheophyta</taxon>
        <taxon>Spermatophyta</taxon>
        <taxon>Magnoliopsida</taxon>
        <taxon>eudicotyledons</taxon>
        <taxon>Gunneridae</taxon>
        <taxon>Pentapetalae</taxon>
        <taxon>rosids</taxon>
        <taxon>malvids</taxon>
        <taxon>Malvales</taxon>
        <taxon>Malvaceae</taxon>
        <taxon>Malvoideae</taxon>
        <taxon>Gossypium</taxon>
    </lineage>
</organism>
<keyword evidence="3" id="KW-1185">Reference proteome</keyword>